<gene>
    <name evidence="4" type="ORF">LSALG_LOCUS4898</name>
</gene>
<name>A0AA35Y420_LACSI</name>
<dbReference type="Pfam" id="PF02458">
    <property type="entry name" value="Transferase"/>
    <property type="match status" value="2"/>
</dbReference>
<reference evidence="4" key="1">
    <citation type="submission" date="2023-04" db="EMBL/GenBank/DDBJ databases">
        <authorList>
            <person name="Vijverberg K."/>
            <person name="Xiong W."/>
            <person name="Schranz E."/>
        </authorList>
    </citation>
    <scope>NUCLEOTIDE SEQUENCE</scope>
</reference>
<dbReference type="Gene3D" id="3.30.559.10">
    <property type="entry name" value="Chloramphenicol acetyltransferase-like domain"/>
    <property type="match status" value="2"/>
</dbReference>
<organism evidence="4 5">
    <name type="scientific">Lactuca saligna</name>
    <name type="common">Willowleaf lettuce</name>
    <dbReference type="NCBI Taxonomy" id="75948"/>
    <lineage>
        <taxon>Eukaryota</taxon>
        <taxon>Viridiplantae</taxon>
        <taxon>Streptophyta</taxon>
        <taxon>Embryophyta</taxon>
        <taxon>Tracheophyta</taxon>
        <taxon>Spermatophyta</taxon>
        <taxon>Magnoliopsida</taxon>
        <taxon>eudicotyledons</taxon>
        <taxon>Gunneridae</taxon>
        <taxon>Pentapetalae</taxon>
        <taxon>asterids</taxon>
        <taxon>campanulids</taxon>
        <taxon>Asterales</taxon>
        <taxon>Asteraceae</taxon>
        <taxon>Cichorioideae</taxon>
        <taxon>Cichorieae</taxon>
        <taxon>Lactucinae</taxon>
        <taxon>Lactuca</taxon>
    </lineage>
</organism>
<keyword evidence="3" id="KW-0012">Acyltransferase</keyword>
<evidence type="ECO:0000313" key="4">
    <source>
        <dbReference type="EMBL" id="CAI9264240.1"/>
    </source>
</evidence>
<evidence type="ECO:0000256" key="1">
    <source>
        <dbReference type="ARBA" id="ARBA00009861"/>
    </source>
</evidence>
<sequence length="429" mass="47790">MIGKLLRLGRRQLHTIISRETIKPSHVTPSHLHTYNLSSIDKLAQHTYMPLILHYSNNDNNNLSAHDKAQKMKKSLSQSLARYYPFAGTLQTPTTPYVDCNDEGVVFFEAKNDSQLEAFQHCISEQDETVEQLFADGLFCDNSPHSKSLIGVQLNHFACGGVIVGLSMSHKIGDGCTLVSFISHWASVTRYGSTEHKEVISQGYANRVTKKFVFPNTKLSDLKNKVNALALAGSTSPNKNPTRVEVLTSLLYKTAVSAATTKSGCFKPSYLFMPVDIRNKFVEKLPQTMVGNFVGIMMIPTRHASETSLSVMVEEMKKEKSKLEGIPNVEHAAENFKTLKLKLGNEDIEDVTQRSYWCSSLCGFPYNKVDFGWGKPMGASIAVRSADRIGFLLTDTPDGDGIEALVVLEKEDMEIFENDKEMLSFCQII</sequence>
<accession>A0AA35Y420</accession>
<keyword evidence="5" id="KW-1185">Reference proteome</keyword>
<evidence type="ECO:0000256" key="2">
    <source>
        <dbReference type="ARBA" id="ARBA00022679"/>
    </source>
</evidence>
<protein>
    <recommendedName>
        <fullName evidence="6">Transferase, Chloramphenicol acetyltransferase-like domain protein</fullName>
    </recommendedName>
</protein>
<dbReference type="PANTHER" id="PTHR31623:SF86">
    <property type="entry name" value="DEACETYLVINDOLINE O-ACETYLTRANSFERASE"/>
    <property type="match status" value="1"/>
</dbReference>
<evidence type="ECO:0008006" key="6">
    <source>
        <dbReference type="Google" id="ProtNLM"/>
    </source>
</evidence>
<proteinExistence type="inferred from homology"/>
<dbReference type="AlphaFoldDB" id="A0AA35Y420"/>
<evidence type="ECO:0000256" key="3">
    <source>
        <dbReference type="ARBA" id="ARBA00023315"/>
    </source>
</evidence>
<comment type="similarity">
    <text evidence="1">Belongs to the plant acyltransferase family.</text>
</comment>
<dbReference type="GO" id="GO:0016746">
    <property type="term" value="F:acyltransferase activity"/>
    <property type="evidence" value="ECO:0007669"/>
    <property type="project" value="UniProtKB-KW"/>
</dbReference>
<evidence type="ECO:0000313" key="5">
    <source>
        <dbReference type="Proteomes" id="UP001177003"/>
    </source>
</evidence>
<dbReference type="EMBL" id="OX465086">
    <property type="protein sequence ID" value="CAI9264240.1"/>
    <property type="molecule type" value="Genomic_DNA"/>
</dbReference>
<keyword evidence="2" id="KW-0808">Transferase</keyword>
<dbReference type="InterPro" id="IPR023213">
    <property type="entry name" value="CAT-like_dom_sf"/>
</dbReference>
<dbReference type="PANTHER" id="PTHR31623">
    <property type="entry name" value="F21J9.9"/>
    <property type="match status" value="1"/>
</dbReference>
<dbReference type="Proteomes" id="UP001177003">
    <property type="component" value="Chromosome 0"/>
</dbReference>